<keyword evidence="1" id="KW-1133">Transmembrane helix</keyword>
<sequence>MSRTAGVPLRWRVPAPAAGVVAWMVVFVVATIAGERLELAHVTMHGRSAERWFLTGLAALLVGAIATTLLVRVVLGDAGLERVWRWAGTVNVVAVLAFAACAVALSWWRRTPTAPTRATATSRPAAVGARS</sequence>
<gene>
    <name evidence="2" type="ORF">LXN57_44800</name>
</gene>
<evidence type="ECO:0000313" key="2">
    <source>
        <dbReference type="EMBL" id="MCM4084672.1"/>
    </source>
</evidence>
<comment type="caution">
    <text evidence="2">The sequence shown here is derived from an EMBL/GenBank/DDBJ whole genome shotgun (WGS) entry which is preliminary data.</text>
</comment>
<reference evidence="2 3" key="1">
    <citation type="submission" date="2022-06" db="EMBL/GenBank/DDBJ databases">
        <title>Actinoplanes abujensis sp. nov., isolated from Nigerian arid soil.</title>
        <authorList>
            <person name="Ding P."/>
        </authorList>
    </citation>
    <scope>NUCLEOTIDE SEQUENCE [LARGE SCALE GENOMIC DNA]</scope>
    <source>
        <strain evidence="3">TRM88002</strain>
    </source>
</reference>
<feature type="transmembrane region" description="Helical" evidence="1">
    <location>
        <begin position="13"/>
        <end position="32"/>
    </location>
</feature>
<keyword evidence="1" id="KW-0472">Membrane</keyword>
<organism evidence="2 3">
    <name type="scientific">Paractinoplanes hotanensis</name>
    <dbReference type="NCBI Taxonomy" id="2906497"/>
    <lineage>
        <taxon>Bacteria</taxon>
        <taxon>Bacillati</taxon>
        <taxon>Actinomycetota</taxon>
        <taxon>Actinomycetes</taxon>
        <taxon>Micromonosporales</taxon>
        <taxon>Micromonosporaceae</taxon>
        <taxon>Paractinoplanes</taxon>
    </lineage>
</organism>
<protein>
    <recommendedName>
        <fullName evidence="4">DUF2231 domain-containing protein</fullName>
    </recommendedName>
</protein>
<evidence type="ECO:0000256" key="1">
    <source>
        <dbReference type="SAM" id="Phobius"/>
    </source>
</evidence>
<dbReference type="RefSeq" id="WP_251804417.1">
    <property type="nucleotide sequence ID" value="NZ_JAMQOL010000081.1"/>
</dbReference>
<proteinExistence type="predicted"/>
<keyword evidence="1" id="KW-0812">Transmembrane</keyword>
<name>A0ABT0YF49_9ACTN</name>
<feature type="transmembrane region" description="Helical" evidence="1">
    <location>
        <begin position="52"/>
        <end position="74"/>
    </location>
</feature>
<keyword evidence="3" id="KW-1185">Reference proteome</keyword>
<evidence type="ECO:0000313" key="3">
    <source>
        <dbReference type="Proteomes" id="UP001523216"/>
    </source>
</evidence>
<dbReference type="EMBL" id="JAMQOL010000081">
    <property type="protein sequence ID" value="MCM4084672.1"/>
    <property type="molecule type" value="Genomic_DNA"/>
</dbReference>
<evidence type="ECO:0008006" key="4">
    <source>
        <dbReference type="Google" id="ProtNLM"/>
    </source>
</evidence>
<dbReference type="Proteomes" id="UP001523216">
    <property type="component" value="Unassembled WGS sequence"/>
</dbReference>
<feature type="transmembrane region" description="Helical" evidence="1">
    <location>
        <begin position="86"/>
        <end position="108"/>
    </location>
</feature>
<accession>A0ABT0YF49</accession>